<evidence type="ECO:0000256" key="1">
    <source>
        <dbReference type="ARBA" id="ARBA00004141"/>
    </source>
</evidence>
<accession>A0A4Q0A1X9</accession>
<feature type="transmembrane region" description="Helical" evidence="12">
    <location>
        <begin position="164"/>
        <end position="184"/>
    </location>
</feature>
<protein>
    <submittedName>
        <fullName evidence="15">Uncharacterized protein</fullName>
    </submittedName>
</protein>
<feature type="compositionally biased region" description="Polar residues" evidence="11">
    <location>
        <begin position="1302"/>
        <end position="1313"/>
    </location>
</feature>
<feature type="region of interest" description="Disordered" evidence="11">
    <location>
        <begin position="1133"/>
        <end position="1181"/>
    </location>
</feature>
<dbReference type="GO" id="GO:0005267">
    <property type="term" value="F:potassium channel activity"/>
    <property type="evidence" value="ECO:0007669"/>
    <property type="project" value="UniProtKB-KW"/>
</dbReference>
<dbReference type="InterPro" id="IPR047871">
    <property type="entry name" value="K_chnl_Slo-like"/>
</dbReference>
<evidence type="ECO:0000256" key="4">
    <source>
        <dbReference type="ARBA" id="ARBA00022692"/>
    </source>
</evidence>
<dbReference type="PANTHER" id="PTHR10027">
    <property type="entry name" value="CALCIUM-ACTIVATED POTASSIUM CHANNEL ALPHA CHAIN"/>
    <property type="match status" value="1"/>
</dbReference>
<proteinExistence type="predicted"/>
<feature type="region of interest" description="Disordered" evidence="11">
    <location>
        <begin position="1285"/>
        <end position="1321"/>
    </location>
</feature>
<feature type="transmembrane region" description="Helical" evidence="12">
    <location>
        <begin position="133"/>
        <end position="152"/>
    </location>
</feature>
<evidence type="ECO:0000256" key="10">
    <source>
        <dbReference type="ARBA" id="ARBA00023303"/>
    </source>
</evidence>
<keyword evidence="7 12" id="KW-1133">Transmembrane helix</keyword>
<evidence type="ECO:0000259" key="14">
    <source>
        <dbReference type="Pfam" id="PF22614"/>
    </source>
</evidence>
<feature type="transmembrane region" description="Helical" evidence="12">
    <location>
        <begin position="235"/>
        <end position="257"/>
    </location>
</feature>
<evidence type="ECO:0000256" key="2">
    <source>
        <dbReference type="ARBA" id="ARBA00022448"/>
    </source>
</evidence>
<dbReference type="Gene3D" id="1.10.287.70">
    <property type="match status" value="1"/>
</dbReference>
<keyword evidence="3" id="KW-0633">Potassium transport</keyword>
<keyword evidence="6" id="KW-0630">Potassium</keyword>
<evidence type="ECO:0000256" key="5">
    <source>
        <dbReference type="ARBA" id="ARBA00022826"/>
    </source>
</evidence>
<evidence type="ECO:0000256" key="6">
    <source>
        <dbReference type="ARBA" id="ARBA00022958"/>
    </source>
</evidence>
<feature type="region of interest" description="Disordered" evidence="11">
    <location>
        <begin position="1032"/>
        <end position="1056"/>
    </location>
</feature>
<comment type="subcellular location">
    <subcellularLocation>
        <location evidence="1">Membrane</location>
        <topology evidence="1">Multi-pass membrane protein</topology>
    </subcellularLocation>
</comment>
<dbReference type="InterPro" id="IPR003929">
    <property type="entry name" value="K_chnl_BK_asu"/>
</dbReference>
<feature type="domain" description="Calcium-activated potassium channel BK alpha subunit" evidence="13">
    <location>
        <begin position="488"/>
        <end position="586"/>
    </location>
</feature>
<dbReference type="PANTHER" id="PTHR10027:SF10">
    <property type="entry name" value="SLOWPOKE 2, ISOFORM D"/>
    <property type="match status" value="1"/>
</dbReference>
<gene>
    <name evidence="15" type="ORF">BJ085DRAFT_29542</name>
</gene>
<evidence type="ECO:0000256" key="12">
    <source>
        <dbReference type="SAM" id="Phobius"/>
    </source>
</evidence>
<evidence type="ECO:0000313" key="16">
    <source>
        <dbReference type="Proteomes" id="UP000268162"/>
    </source>
</evidence>
<keyword evidence="5" id="KW-0631">Potassium channel</keyword>
<dbReference type="EMBL" id="ML002243">
    <property type="protein sequence ID" value="RKP39808.1"/>
    <property type="molecule type" value="Genomic_DNA"/>
</dbReference>
<feature type="transmembrane region" description="Helical" evidence="12">
    <location>
        <begin position="299"/>
        <end position="316"/>
    </location>
</feature>
<dbReference type="Gene3D" id="3.40.50.720">
    <property type="entry name" value="NAD(P)-binding Rossmann-like Domain"/>
    <property type="match status" value="2"/>
</dbReference>
<evidence type="ECO:0000256" key="8">
    <source>
        <dbReference type="ARBA" id="ARBA00023065"/>
    </source>
</evidence>
<evidence type="ECO:0000256" key="11">
    <source>
        <dbReference type="SAM" id="MobiDB-lite"/>
    </source>
</evidence>
<keyword evidence="10" id="KW-0407">Ion channel</keyword>
<organism evidence="15 16">
    <name type="scientific">Dimargaris cristalligena</name>
    <dbReference type="NCBI Taxonomy" id="215637"/>
    <lineage>
        <taxon>Eukaryota</taxon>
        <taxon>Fungi</taxon>
        <taxon>Fungi incertae sedis</taxon>
        <taxon>Zoopagomycota</taxon>
        <taxon>Kickxellomycotina</taxon>
        <taxon>Dimargaritomycetes</taxon>
        <taxon>Dimargaritales</taxon>
        <taxon>Dimargaritaceae</taxon>
        <taxon>Dimargaris</taxon>
    </lineage>
</organism>
<name>A0A4Q0A1X9_9FUNG</name>
<feature type="region of interest" description="Disordered" evidence="11">
    <location>
        <begin position="700"/>
        <end position="795"/>
    </location>
</feature>
<dbReference type="Pfam" id="PF03493">
    <property type="entry name" value="BK_channel_a"/>
    <property type="match status" value="1"/>
</dbReference>
<keyword evidence="16" id="KW-1185">Reference proteome</keyword>
<keyword evidence="9 12" id="KW-0472">Membrane</keyword>
<reference evidence="16" key="1">
    <citation type="journal article" date="2018" name="Nat. Microbiol.">
        <title>Leveraging single-cell genomics to expand the fungal tree of life.</title>
        <authorList>
            <person name="Ahrendt S.R."/>
            <person name="Quandt C.A."/>
            <person name="Ciobanu D."/>
            <person name="Clum A."/>
            <person name="Salamov A."/>
            <person name="Andreopoulos B."/>
            <person name="Cheng J.F."/>
            <person name="Woyke T."/>
            <person name="Pelin A."/>
            <person name="Henrissat B."/>
            <person name="Reynolds N.K."/>
            <person name="Benny G.L."/>
            <person name="Smith M.E."/>
            <person name="James T.Y."/>
            <person name="Grigoriev I.V."/>
        </authorList>
    </citation>
    <scope>NUCLEOTIDE SEQUENCE [LARGE SCALE GENOMIC DNA]</scope>
    <source>
        <strain evidence="16">RSA 468</strain>
    </source>
</reference>
<feature type="domain" description="RCK N-terminal" evidence="14">
    <location>
        <begin position="836"/>
        <end position="960"/>
    </location>
</feature>
<feature type="transmembrane region" description="Helical" evidence="12">
    <location>
        <begin position="102"/>
        <end position="121"/>
    </location>
</feature>
<evidence type="ECO:0000256" key="7">
    <source>
        <dbReference type="ARBA" id="ARBA00022989"/>
    </source>
</evidence>
<evidence type="ECO:0000313" key="15">
    <source>
        <dbReference type="EMBL" id="RKP39808.1"/>
    </source>
</evidence>
<feature type="transmembrane region" description="Helical" evidence="12">
    <location>
        <begin position="190"/>
        <end position="208"/>
    </location>
</feature>
<dbReference type="SUPFAM" id="SSF81324">
    <property type="entry name" value="Voltage-gated potassium channels"/>
    <property type="match status" value="1"/>
</dbReference>
<keyword evidence="8" id="KW-0406">Ion transport</keyword>
<sequence>MSTPHPSSTPGAWVDPTIDRSLLRSRTFPPLLAVPGQQAPGGLNRQPTSMSNVTLFTTTMPTELYNRERPPGTYESGWWRFPSLNSLSFELDAGIRGRAWSFFDLSLSIAQCLLFICSTAYVDAAERPIPLPAYLSGLEILVALTILLESGLRNLLLSRARRTLYATMLVLVTVPPMIAGWNALQYPASAATYLSAGNWVLFYPIRFYRLYLSSEQAFAPGRVLLFNIGPFYRKFATLVSAVLSTIMGIAAFIHAVLHWYPGSHVEPEFSYFDAFFFSATCITVGPNDNIVPDVWLTRIMTLVTIFVAAVFLPTQISDLIGMIEKQTSGFQLSVPEITSSQWVIIAGNLSFEVVQPFLREFFSPDHGESIQRVSVVLLSKAHLSDDLRGFLADPIYSTRVFHYRKDPTNYEVLAKLNVQQASAVFILGDKWTKVSPHEEDAHVVRITLAFASFFKKKNYVVVPRLYCQVILPDSQFHFKGWGLYRPTVQCVDEFRMGLMAQSCTTPGFSTLMHLLSSSVTQDTANVITDALKSQLPTGELPWMPMYLEGVIQEIYQIRIPTGYHGYHFGTVARSIYFNCKAVLIGLGVRPTSRGGGAAADYAPSSAAEGNTGTHRLLMAPFNHIITSGDIGFVIAKDANIREIIDRIQVAVNRPPPKSGAGSQPAGTMQLSANITRIPSQTSLYDSAMLLPQTRIGTAETTPLLSLESPADDSPTYDGSPGNSASGQLHWAPPNRQNPNNHSDHDDGSSIHADPVFDSPLPRPVNLAARTGNGSAHHSSDDGGTAPGSVEPTEQLHQRVRRTFDRVFESTPGVVNYVKDRYANVVREQRLVPEDIDNHIIITDCSPEFPRNIEYLVESIQLAYSQENYDTPPPIVILSPAEPSFLLKRWLESIEDVHVVPGTPLNYIDLKMIKINRAQTAIVLCHLSPSGDGDLSARSIDATSLMAEMNLRRFGNRNLKTIVEVAYSGNAQLIPQEFFPDIDDQDVQDLTRQSFMSGSAILPAMLDNLICTSYFNPFHLDIFKHLIFPYDPQASRRSPPSSRRRQHLQNGGDLAPASPVLVGANHLFRANNGESAAQGPGLLSPTDMPDAIAIRITGDSDESSASNSPTSEMIERFSPALGPAAVTTRPADPIAQNHHHQPLPNGGTPPVAGSGPASLNTEPAAAGHGSDREDHNSAKSIRHSQSLPALDQLYSAQSTPLNASSAILTSGRIFLIPVTRAGEKYGKLVNRLAKYDQAIALGLYRLVESRGFSYRCVMVNPRADHLTLETDQVYVLAPRRPDQLVAMNNMHPSDPSLEPDFNHQPQSDHSSTGGSARPTRPYRRPIFNNLLKISTHNQDRLNVVPQDGMISPVDI</sequence>
<dbReference type="Proteomes" id="UP000268162">
    <property type="component" value="Unassembled WGS sequence"/>
</dbReference>
<dbReference type="GO" id="GO:0016020">
    <property type="term" value="C:membrane"/>
    <property type="evidence" value="ECO:0007669"/>
    <property type="project" value="UniProtKB-SubCell"/>
</dbReference>
<evidence type="ECO:0000256" key="9">
    <source>
        <dbReference type="ARBA" id="ARBA00023136"/>
    </source>
</evidence>
<keyword evidence="4 12" id="KW-0812">Transmembrane</keyword>
<dbReference type="InterPro" id="IPR003148">
    <property type="entry name" value="RCK_N"/>
</dbReference>
<evidence type="ECO:0000259" key="13">
    <source>
        <dbReference type="Pfam" id="PF03493"/>
    </source>
</evidence>
<dbReference type="Pfam" id="PF22614">
    <property type="entry name" value="Slo-like_RCK"/>
    <property type="match status" value="2"/>
</dbReference>
<dbReference type="STRING" id="215637.A0A4Q0A1X9"/>
<evidence type="ECO:0000256" key="3">
    <source>
        <dbReference type="ARBA" id="ARBA00022538"/>
    </source>
</evidence>
<feature type="domain" description="RCK N-terminal" evidence="14">
    <location>
        <begin position="340"/>
        <end position="458"/>
    </location>
</feature>
<feature type="transmembrane region" description="Helical" evidence="12">
    <location>
        <begin position="269"/>
        <end position="287"/>
    </location>
</feature>
<keyword evidence="2" id="KW-0813">Transport</keyword>